<evidence type="ECO:0000313" key="6">
    <source>
        <dbReference type="EMBL" id="GAI90319.1"/>
    </source>
</evidence>
<dbReference type="Gene3D" id="3.30.750.44">
    <property type="match status" value="1"/>
</dbReference>
<proteinExistence type="inferred from homology"/>
<dbReference type="InterPro" id="IPR036034">
    <property type="entry name" value="PDZ_sf"/>
</dbReference>
<protein>
    <recommendedName>
        <fullName evidence="5">PDZ domain-containing protein</fullName>
    </recommendedName>
</protein>
<comment type="similarity">
    <text evidence="1">Belongs to the peptidase S41A family.</text>
</comment>
<evidence type="ECO:0000256" key="3">
    <source>
        <dbReference type="ARBA" id="ARBA00022801"/>
    </source>
</evidence>
<gene>
    <name evidence="6" type="ORF">S12H4_40091</name>
</gene>
<feature type="domain" description="PDZ" evidence="5">
    <location>
        <begin position="23"/>
        <end position="101"/>
    </location>
</feature>
<organism evidence="6">
    <name type="scientific">marine sediment metagenome</name>
    <dbReference type="NCBI Taxonomy" id="412755"/>
    <lineage>
        <taxon>unclassified sequences</taxon>
        <taxon>metagenomes</taxon>
        <taxon>ecological metagenomes</taxon>
    </lineage>
</organism>
<dbReference type="PANTHER" id="PTHR32060">
    <property type="entry name" value="TAIL-SPECIFIC PROTEASE"/>
    <property type="match status" value="1"/>
</dbReference>
<feature type="non-terminal residue" evidence="6">
    <location>
        <position position="161"/>
    </location>
</feature>
<dbReference type="PANTHER" id="PTHR32060:SF30">
    <property type="entry name" value="CARBOXY-TERMINAL PROCESSING PROTEASE CTPA"/>
    <property type="match status" value="1"/>
</dbReference>
<accession>X1UD75</accession>
<dbReference type="CDD" id="cd06782">
    <property type="entry name" value="cpPDZ_CPP-like"/>
    <property type="match status" value="1"/>
</dbReference>
<dbReference type="InterPro" id="IPR001478">
    <property type="entry name" value="PDZ"/>
</dbReference>
<dbReference type="SUPFAM" id="SSF50156">
    <property type="entry name" value="PDZ domain-like"/>
    <property type="match status" value="1"/>
</dbReference>
<dbReference type="Pfam" id="PF17820">
    <property type="entry name" value="PDZ_6"/>
    <property type="match status" value="1"/>
</dbReference>
<name>X1UD75_9ZZZZ</name>
<dbReference type="GO" id="GO:0008236">
    <property type="term" value="F:serine-type peptidase activity"/>
    <property type="evidence" value="ECO:0007669"/>
    <property type="project" value="UniProtKB-KW"/>
</dbReference>
<dbReference type="GO" id="GO:0007165">
    <property type="term" value="P:signal transduction"/>
    <property type="evidence" value="ECO:0007669"/>
    <property type="project" value="TreeGrafter"/>
</dbReference>
<dbReference type="EMBL" id="BARW01024298">
    <property type="protein sequence ID" value="GAI90319.1"/>
    <property type="molecule type" value="Genomic_DNA"/>
</dbReference>
<keyword evidence="4" id="KW-0720">Serine protease</keyword>
<dbReference type="GO" id="GO:0004175">
    <property type="term" value="F:endopeptidase activity"/>
    <property type="evidence" value="ECO:0007669"/>
    <property type="project" value="TreeGrafter"/>
</dbReference>
<evidence type="ECO:0000259" key="5">
    <source>
        <dbReference type="PROSITE" id="PS50106"/>
    </source>
</evidence>
<dbReference type="AlphaFoldDB" id="X1UD75"/>
<dbReference type="GO" id="GO:0030288">
    <property type="term" value="C:outer membrane-bounded periplasmic space"/>
    <property type="evidence" value="ECO:0007669"/>
    <property type="project" value="TreeGrafter"/>
</dbReference>
<dbReference type="FunFam" id="2.30.42.10:FF:000063">
    <property type="entry name" value="Peptidase, S41 family"/>
    <property type="match status" value="1"/>
</dbReference>
<dbReference type="GO" id="GO:0006508">
    <property type="term" value="P:proteolysis"/>
    <property type="evidence" value="ECO:0007669"/>
    <property type="project" value="UniProtKB-KW"/>
</dbReference>
<keyword evidence="2" id="KW-0645">Protease</keyword>
<dbReference type="Gene3D" id="2.30.42.10">
    <property type="match status" value="1"/>
</dbReference>
<evidence type="ECO:0000256" key="1">
    <source>
        <dbReference type="ARBA" id="ARBA00009179"/>
    </source>
</evidence>
<dbReference type="SMART" id="SM00228">
    <property type="entry name" value="PDZ"/>
    <property type="match status" value="1"/>
</dbReference>
<comment type="caution">
    <text evidence="6">The sequence shown here is derived from an EMBL/GenBank/DDBJ whole genome shotgun (WGS) entry which is preliminary data.</text>
</comment>
<sequence>MDPEMLRQGAIDGALSALGDPHTIYIDPETYSLGIDIVTGQFEGIGARVEQDPVSSEIVIVAPFRDSPADKAGIRAGDVVVTVDGESTAGWTVGQAVRVIRGPQGTEVTLGVVHENGDSEDITITRGVITVPTVFTHEVDDADGNLVNDIAYVELQQMTEE</sequence>
<evidence type="ECO:0000256" key="4">
    <source>
        <dbReference type="ARBA" id="ARBA00022825"/>
    </source>
</evidence>
<reference evidence="6" key="1">
    <citation type="journal article" date="2014" name="Front. Microbiol.">
        <title>High frequency of phylogenetically diverse reductive dehalogenase-homologous genes in deep subseafloor sedimentary metagenomes.</title>
        <authorList>
            <person name="Kawai M."/>
            <person name="Futagami T."/>
            <person name="Toyoda A."/>
            <person name="Takaki Y."/>
            <person name="Nishi S."/>
            <person name="Hori S."/>
            <person name="Arai W."/>
            <person name="Tsubouchi T."/>
            <person name="Morono Y."/>
            <person name="Uchiyama I."/>
            <person name="Ito T."/>
            <person name="Fujiyama A."/>
            <person name="Inagaki F."/>
            <person name="Takami H."/>
        </authorList>
    </citation>
    <scope>NUCLEOTIDE SEQUENCE</scope>
    <source>
        <strain evidence="6">Expedition CK06-06</strain>
    </source>
</reference>
<dbReference type="InterPro" id="IPR041489">
    <property type="entry name" value="PDZ_6"/>
</dbReference>
<keyword evidence="3" id="KW-0378">Hydrolase</keyword>
<evidence type="ECO:0000256" key="2">
    <source>
        <dbReference type="ARBA" id="ARBA00022670"/>
    </source>
</evidence>
<dbReference type="PROSITE" id="PS50106">
    <property type="entry name" value="PDZ"/>
    <property type="match status" value="1"/>
</dbReference>